<dbReference type="RefSeq" id="WP_146820242.1">
    <property type="nucleotide sequence ID" value="NZ_CP029077.1"/>
</dbReference>
<keyword evidence="7 11" id="KW-0418">Kinase</keyword>
<evidence type="ECO:0000256" key="8">
    <source>
        <dbReference type="ARBA" id="ARBA00022840"/>
    </source>
</evidence>
<protein>
    <recommendedName>
        <fullName evidence="3 11">Thymidylate kinase</fullName>
        <ecNumber evidence="2 11">2.7.4.9</ecNumber>
    </recommendedName>
    <alternativeName>
        <fullName evidence="9 11">dTMP kinase</fullName>
    </alternativeName>
</protein>
<evidence type="ECO:0000313" key="13">
    <source>
        <dbReference type="EMBL" id="QED22935.1"/>
    </source>
</evidence>
<comment type="catalytic activity">
    <reaction evidence="10 11">
        <text>dTMP + ATP = dTDP + ADP</text>
        <dbReference type="Rhea" id="RHEA:13517"/>
        <dbReference type="ChEBI" id="CHEBI:30616"/>
        <dbReference type="ChEBI" id="CHEBI:58369"/>
        <dbReference type="ChEBI" id="CHEBI:63528"/>
        <dbReference type="ChEBI" id="CHEBI:456216"/>
        <dbReference type="EC" id="2.7.4.9"/>
    </reaction>
</comment>
<accession>A0A5B8XDH6</accession>
<evidence type="ECO:0000256" key="10">
    <source>
        <dbReference type="ARBA" id="ARBA00048743"/>
    </source>
</evidence>
<evidence type="ECO:0000256" key="1">
    <source>
        <dbReference type="ARBA" id="ARBA00009776"/>
    </source>
</evidence>
<dbReference type="SUPFAM" id="SSF52540">
    <property type="entry name" value="P-loop containing nucleoside triphosphate hydrolases"/>
    <property type="match status" value="1"/>
</dbReference>
<comment type="similarity">
    <text evidence="1 11">Belongs to the thymidylate kinase family.</text>
</comment>
<dbReference type="EC" id="2.7.4.9" evidence="2 11"/>
<evidence type="ECO:0000259" key="12">
    <source>
        <dbReference type="Pfam" id="PF02223"/>
    </source>
</evidence>
<sequence>MFITIEGIDGCGKTSQSILVNDLLKKNGKKTFLTSEPRCSGFIPWAENVLDIIINQDIDVKTQLILLNAIRYEHLQKIILPKIKDGNIVICDRFIHSTIAYQHYGFGGDLDLILDLHNKLHNNIMPDVVYFLDLDVQEAKKRISSRGDESRFDKMSNEIFNKMRNGFLTMKNDSFVIIDASKSKDEIANIIFNDILQRLK</sequence>
<dbReference type="Proteomes" id="UP000321934">
    <property type="component" value="Chromosome"/>
</dbReference>
<evidence type="ECO:0000256" key="6">
    <source>
        <dbReference type="ARBA" id="ARBA00022741"/>
    </source>
</evidence>
<dbReference type="InterPro" id="IPR018094">
    <property type="entry name" value="Thymidylate_kinase"/>
</dbReference>
<proteinExistence type="inferred from homology"/>
<reference evidence="13 14" key="1">
    <citation type="journal article" date="2019" name="ISME J.">
        <title>Deianiraea, an extracellular bacterium associated with the ciliate Paramecium, suggests an alternative scenario for the evolution of Rickettsiales.</title>
        <authorList>
            <person name="Castelli M."/>
            <person name="Sabaneyeva E."/>
            <person name="Lanzoni O."/>
            <person name="Lebedeva N."/>
            <person name="Floriano A.M."/>
            <person name="Gaiarsa S."/>
            <person name="Benken K."/>
            <person name="Modeo L."/>
            <person name="Bandi C."/>
            <person name="Potekhin A."/>
            <person name="Sassera D."/>
            <person name="Petroni G."/>
        </authorList>
    </citation>
    <scope>NUCLEOTIDE SEQUENCE [LARGE SCALE GENOMIC DNA]</scope>
    <source>
        <strain evidence="13">CyL4-1</strain>
    </source>
</reference>
<dbReference type="PANTHER" id="PTHR10344:SF4">
    <property type="entry name" value="UMP-CMP KINASE 2, MITOCHONDRIAL"/>
    <property type="match status" value="1"/>
</dbReference>
<dbReference type="GO" id="GO:0006235">
    <property type="term" value="P:dTTP biosynthetic process"/>
    <property type="evidence" value="ECO:0007669"/>
    <property type="project" value="UniProtKB-UniRule"/>
</dbReference>
<evidence type="ECO:0000256" key="7">
    <source>
        <dbReference type="ARBA" id="ARBA00022777"/>
    </source>
</evidence>
<evidence type="ECO:0000256" key="4">
    <source>
        <dbReference type="ARBA" id="ARBA00022679"/>
    </source>
</evidence>
<keyword evidence="4 11" id="KW-0808">Transferase</keyword>
<dbReference type="GO" id="GO:0005829">
    <property type="term" value="C:cytosol"/>
    <property type="evidence" value="ECO:0007669"/>
    <property type="project" value="TreeGrafter"/>
</dbReference>
<dbReference type="GO" id="GO:0005524">
    <property type="term" value="F:ATP binding"/>
    <property type="evidence" value="ECO:0007669"/>
    <property type="project" value="UniProtKB-UniRule"/>
</dbReference>
<dbReference type="PANTHER" id="PTHR10344">
    <property type="entry name" value="THYMIDYLATE KINASE"/>
    <property type="match status" value="1"/>
</dbReference>
<keyword evidence="6 11" id="KW-0547">Nucleotide-binding</keyword>
<dbReference type="InterPro" id="IPR027417">
    <property type="entry name" value="P-loop_NTPase"/>
</dbReference>
<dbReference type="GO" id="GO:0006227">
    <property type="term" value="P:dUDP biosynthetic process"/>
    <property type="evidence" value="ECO:0007669"/>
    <property type="project" value="TreeGrafter"/>
</dbReference>
<dbReference type="NCBIfam" id="TIGR00041">
    <property type="entry name" value="DTMP_kinase"/>
    <property type="match status" value="1"/>
</dbReference>
<keyword evidence="5 11" id="KW-0545">Nucleotide biosynthesis</keyword>
<dbReference type="InterPro" id="IPR039430">
    <property type="entry name" value="Thymidylate_kin-like_dom"/>
</dbReference>
<dbReference type="Gene3D" id="3.40.50.300">
    <property type="entry name" value="P-loop containing nucleotide triphosphate hydrolases"/>
    <property type="match status" value="1"/>
</dbReference>
<evidence type="ECO:0000256" key="3">
    <source>
        <dbReference type="ARBA" id="ARBA00017144"/>
    </source>
</evidence>
<dbReference type="Pfam" id="PF02223">
    <property type="entry name" value="Thymidylate_kin"/>
    <property type="match status" value="1"/>
</dbReference>
<keyword evidence="8 11" id="KW-0067">ATP-binding</keyword>
<feature type="domain" description="Thymidylate kinase-like" evidence="12">
    <location>
        <begin position="5"/>
        <end position="189"/>
    </location>
</feature>
<name>A0A5B8XDH6_9RICK</name>
<evidence type="ECO:0000256" key="5">
    <source>
        <dbReference type="ARBA" id="ARBA00022727"/>
    </source>
</evidence>
<feature type="binding site" evidence="11">
    <location>
        <begin position="7"/>
        <end position="14"/>
    </location>
    <ligand>
        <name>ATP</name>
        <dbReference type="ChEBI" id="CHEBI:30616"/>
    </ligand>
</feature>
<gene>
    <name evidence="11" type="primary">tmk</name>
    <name evidence="13" type="ORF">Deia_00123</name>
</gene>
<evidence type="ECO:0000256" key="9">
    <source>
        <dbReference type="ARBA" id="ARBA00029962"/>
    </source>
</evidence>
<dbReference type="InterPro" id="IPR018095">
    <property type="entry name" value="Thymidylate_kin_CS"/>
</dbReference>
<organism evidence="13 14">
    <name type="scientific">Candidatus Deianiraea vastatrix</name>
    <dbReference type="NCBI Taxonomy" id="2163644"/>
    <lineage>
        <taxon>Bacteria</taxon>
        <taxon>Pseudomonadati</taxon>
        <taxon>Pseudomonadota</taxon>
        <taxon>Alphaproteobacteria</taxon>
        <taxon>Rickettsiales</taxon>
        <taxon>Candidatus Deianiraeaceae</taxon>
        <taxon>Candidatus Deianiraea</taxon>
    </lineage>
</organism>
<dbReference type="OrthoDB" id="9774907at2"/>
<keyword evidence="14" id="KW-1185">Reference proteome</keyword>
<comment type="function">
    <text evidence="11">Phosphorylation of dTMP to form dTDP in both de novo and salvage pathways of dTTP synthesis.</text>
</comment>
<dbReference type="AlphaFoldDB" id="A0A5B8XDH6"/>
<evidence type="ECO:0000313" key="14">
    <source>
        <dbReference type="Proteomes" id="UP000321934"/>
    </source>
</evidence>
<dbReference type="CDD" id="cd01672">
    <property type="entry name" value="TMPK"/>
    <property type="match status" value="1"/>
</dbReference>
<evidence type="ECO:0000256" key="11">
    <source>
        <dbReference type="HAMAP-Rule" id="MF_00165"/>
    </source>
</evidence>
<evidence type="ECO:0000256" key="2">
    <source>
        <dbReference type="ARBA" id="ARBA00012980"/>
    </source>
</evidence>
<dbReference type="PROSITE" id="PS01331">
    <property type="entry name" value="THYMIDYLATE_KINASE"/>
    <property type="match status" value="1"/>
</dbReference>
<dbReference type="EMBL" id="CP029077">
    <property type="protein sequence ID" value="QED22935.1"/>
    <property type="molecule type" value="Genomic_DNA"/>
</dbReference>
<dbReference type="HAMAP" id="MF_00165">
    <property type="entry name" value="Thymidylate_kinase"/>
    <property type="match status" value="1"/>
</dbReference>
<dbReference type="GO" id="GO:0004798">
    <property type="term" value="F:dTMP kinase activity"/>
    <property type="evidence" value="ECO:0007669"/>
    <property type="project" value="UniProtKB-UniRule"/>
</dbReference>
<dbReference type="GO" id="GO:0006233">
    <property type="term" value="P:dTDP biosynthetic process"/>
    <property type="evidence" value="ECO:0007669"/>
    <property type="project" value="InterPro"/>
</dbReference>